<reference evidence="1" key="1">
    <citation type="journal article" date="2014" name="Front. Microbiol.">
        <title>High frequency of phylogenetically diverse reductive dehalogenase-homologous genes in deep subseafloor sedimentary metagenomes.</title>
        <authorList>
            <person name="Kawai M."/>
            <person name="Futagami T."/>
            <person name="Toyoda A."/>
            <person name="Takaki Y."/>
            <person name="Nishi S."/>
            <person name="Hori S."/>
            <person name="Arai W."/>
            <person name="Tsubouchi T."/>
            <person name="Morono Y."/>
            <person name="Uchiyama I."/>
            <person name="Ito T."/>
            <person name="Fujiyama A."/>
            <person name="Inagaki F."/>
            <person name="Takami H."/>
        </authorList>
    </citation>
    <scope>NUCLEOTIDE SEQUENCE</scope>
    <source>
        <strain evidence="1">Expedition CK06-06</strain>
    </source>
</reference>
<protein>
    <submittedName>
        <fullName evidence="1">Uncharacterized protein</fullName>
    </submittedName>
</protein>
<comment type="caution">
    <text evidence="1">The sequence shown here is derived from an EMBL/GenBank/DDBJ whole genome shotgun (WGS) entry which is preliminary data.</text>
</comment>
<gene>
    <name evidence="1" type="ORF">S01H1_61028</name>
</gene>
<evidence type="ECO:0000313" key="1">
    <source>
        <dbReference type="EMBL" id="GAG25319.1"/>
    </source>
</evidence>
<organism evidence="1">
    <name type="scientific">marine sediment metagenome</name>
    <dbReference type="NCBI Taxonomy" id="412755"/>
    <lineage>
        <taxon>unclassified sequences</taxon>
        <taxon>metagenomes</taxon>
        <taxon>ecological metagenomes</taxon>
    </lineage>
</organism>
<dbReference type="EMBL" id="BARS01039995">
    <property type="protein sequence ID" value="GAG25319.1"/>
    <property type="molecule type" value="Genomic_DNA"/>
</dbReference>
<proteinExistence type="predicted"/>
<accession>X0W3C8</accession>
<sequence>MDSTCGTSVGVGVGERLGGVAVALGVGIGVGGTAATNRVGRRACRDSRITSATIGSRLVR</sequence>
<dbReference type="AlphaFoldDB" id="X0W3C8"/>
<name>X0W3C8_9ZZZZ</name>